<dbReference type="GO" id="GO:0032259">
    <property type="term" value="P:methylation"/>
    <property type="evidence" value="ECO:0007669"/>
    <property type="project" value="UniProtKB-KW"/>
</dbReference>
<proteinExistence type="predicted"/>
<dbReference type="CDD" id="cd02440">
    <property type="entry name" value="AdoMet_MTases"/>
    <property type="match status" value="1"/>
</dbReference>
<dbReference type="EMBL" id="JACVEL010000004">
    <property type="protein sequence ID" value="MBC9812448.1"/>
    <property type="molecule type" value="Genomic_DNA"/>
</dbReference>
<name>A0A8J6PC66_9FLAO</name>
<keyword evidence="1" id="KW-0808">Transferase</keyword>
<dbReference type="InterPro" id="IPR029063">
    <property type="entry name" value="SAM-dependent_MTases_sf"/>
</dbReference>
<dbReference type="Proteomes" id="UP000652681">
    <property type="component" value="Unassembled WGS sequence"/>
</dbReference>
<dbReference type="SUPFAM" id="SSF53335">
    <property type="entry name" value="S-adenosyl-L-methionine-dependent methyltransferases"/>
    <property type="match status" value="1"/>
</dbReference>
<gene>
    <name evidence="1" type="ORF">H9Y05_08180</name>
</gene>
<dbReference type="GO" id="GO:0008168">
    <property type="term" value="F:methyltransferase activity"/>
    <property type="evidence" value="ECO:0007669"/>
    <property type="project" value="UniProtKB-KW"/>
</dbReference>
<evidence type="ECO:0000313" key="2">
    <source>
        <dbReference type="Proteomes" id="UP000652681"/>
    </source>
</evidence>
<comment type="caution">
    <text evidence="1">The sequence shown here is derived from an EMBL/GenBank/DDBJ whole genome shotgun (WGS) entry which is preliminary data.</text>
</comment>
<dbReference type="PANTHER" id="PTHR43861:SF6">
    <property type="entry name" value="METHYLTRANSFERASE TYPE 11"/>
    <property type="match status" value="1"/>
</dbReference>
<accession>A0A8J6PC66</accession>
<keyword evidence="1" id="KW-0489">Methyltransferase</keyword>
<keyword evidence="2" id="KW-1185">Reference proteome</keyword>
<dbReference type="Gene3D" id="3.40.50.150">
    <property type="entry name" value="Vaccinia Virus protein VP39"/>
    <property type="match status" value="1"/>
</dbReference>
<evidence type="ECO:0000313" key="1">
    <source>
        <dbReference type="EMBL" id="MBC9812448.1"/>
    </source>
</evidence>
<sequence length="292" mass="34373">MPKLSSEHQYCILCGNDELIPMERYKAAHLCQCLKCHLVFSSQQPTSNEIETLQKGKKWKDHITDDAYRRYAHILDRFEHFRKNGRILDLDCSHGEFLEMAKERGWEVYGTADTREALEICRSKGLEMYEGALNVEIFAENTFDIVCARNILEHIVNPNEELKKIRKIIRSGGLLYVTTPNFNSFLRFRLREKYSIISYPLRLVYYTRRPFKRLFKMNDFRIMETEASGVSISKRQIARAKSTVPITEESDFIEWDEGLKESWLSRFQKKNLNPVFSFLGIGDFLKGWFVKP</sequence>
<reference evidence="1" key="1">
    <citation type="submission" date="2020-09" db="EMBL/GenBank/DDBJ databases">
        <title>Taishania pollutisoli gen. nov., sp. nov., Isolated from Tetrabromobisphenol A-Contaminated Soil.</title>
        <authorList>
            <person name="Chen Q."/>
        </authorList>
    </citation>
    <scope>NUCLEOTIDE SEQUENCE</scope>
    <source>
        <strain evidence="1">CZZ-1</strain>
    </source>
</reference>
<dbReference type="RefSeq" id="WP_216714009.1">
    <property type="nucleotide sequence ID" value="NZ_JACVEL010000004.1"/>
</dbReference>
<protein>
    <submittedName>
        <fullName evidence="1">Class I SAM-dependent methyltransferase</fullName>
    </submittedName>
</protein>
<dbReference type="Pfam" id="PF13489">
    <property type="entry name" value="Methyltransf_23"/>
    <property type="match status" value="1"/>
</dbReference>
<dbReference type="AlphaFoldDB" id="A0A8J6PC66"/>
<dbReference type="PANTHER" id="PTHR43861">
    <property type="entry name" value="TRANS-ACONITATE 2-METHYLTRANSFERASE-RELATED"/>
    <property type="match status" value="1"/>
</dbReference>
<organism evidence="1 2">
    <name type="scientific">Taishania pollutisoli</name>
    <dbReference type="NCBI Taxonomy" id="2766479"/>
    <lineage>
        <taxon>Bacteria</taxon>
        <taxon>Pseudomonadati</taxon>
        <taxon>Bacteroidota</taxon>
        <taxon>Flavobacteriia</taxon>
        <taxon>Flavobacteriales</taxon>
        <taxon>Crocinitomicaceae</taxon>
        <taxon>Taishania</taxon>
    </lineage>
</organism>